<proteinExistence type="inferred from homology"/>
<reference evidence="4 5" key="1">
    <citation type="submission" date="2021-06" db="EMBL/GenBank/DDBJ databases">
        <authorList>
            <person name="Palmer J.M."/>
        </authorList>
    </citation>
    <scope>NUCLEOTIDE SEQUENCE [LARGE SCALE GENOMIC DNA]</scope>
    <source>
        <strain evidence="4 5">XC_2019</strain>
        <tissue evidence="4">Muscle</tissue>
    </source>
</reference>
<dbReference type="InterPro" id="IPR050344">
    <property type="entry name" value="Peptidase_M1_aminopeptidases"/>
</dbReference>
<gene>
    <name evidence="4" type="ORF">XENOCAPTIV_011950</name>
</gene>
<evidence type="ECO:0000313" key="4">
    <source>
        <dbReference type="EMBL" id="MEQ2201413.1"/>
    </source>
</evidence>
<dbReference type="PANTHER" id="PTHR11533">
    <property type="entry name" value="PROTEASE M1 ZINC METALLOPROTEASE"/>
    <property type="match status" value="1"/>
</dbReference>
<sequence>TTTINEEGEEVLKTVFERTERMSTYLLAFIVSDYDHINSTIDGVQWFGNLVTLRWWNDLWLNEGFASYVEYLGADEAEPTWNVGASVLRMLSDFLTEEIFTKGLQSYLKEFAFGNTIYTDLWEHLQMAIPVINRAQLVDDAFNLARAKIIPTVQALQTTMYLKNEREYMPWKSALNNLDFFYLMFDRSEVYGPMQVLLFPPQNHKTFFNLSLFLCLGNFGSDVCRIICRIKSSLCSSTTKP</sequence>
<organism evidence="4 5">
    <name type="scientific">Xenoophorus captivus</name>
    <dbReference type="NCBI Taxonomy" id="1517983"/>
    <lineage>
        <taxon>Eukaryota</taxon>
        <taxon>Metazoa</taxon>
        <taxon>Chordata</taxon>
        <taxon>Craniata</taxon>
        <taxon>Vertebrata</taxon>
        <taxon>Euteleostomi</taxon>
        <taxon>Actinopterygii</taxon>
        <taxon>Neopterygii</taxon>
        <taxon>Teleostei</taxon>
        <taxon>Neoteleostei</taxon>
        <taxon>Acanthomorphata</taxon>
        <taxon>Ovalentaria</taxon>
        <taxon>Atherinomorphae</taxon>
        <taxon>Cyprinodontiformes</taxon>
        <taxon>Goodeidae</taxon>
        <taxon>Xenoophorus</taxon>
    </lineage>
</organism>
<evidence type="ECO:0000313" key="5">
    <source>
        <dbReference type="Proteomes" id="UP001434883"/>
    </source>
</evidence>
<dbReference type="PANTHER" id="PTHR11533:SF172">
    <property type="entry name" value="AMINOPEPTIDASE N"/>
    <property type="match status" value="1"/>
</dbReference>
<accession>A0ABV0R103</accession>
<feature type="non-terminal residue" evidence="4">
    <location>
        <position position="1"/>
    </location>
</feature>
<feature type="domain" description="Peptidase M1 membrane alanine aminopeptidase" evidence="2">
    <location>
        <begin position="45"/>
        <end position="83"/>
    </location>
</feature>
<dbReference type="InterPro" id="IPR024571">
    <property type="entry name" value="ERAP1-like_C_dom"/>
</dbReference>
<evidence type="ECO:0000259" key="2">
    <source>
        <dbReference type="Pfam" id="PF01433"/>
    </source>
</evidence>
<dbReference type="Gene3D" id="1.10.390.10">
    <property type="entry name" value="Neutral Protease Domain 2"/>
    <property type="match status" value="1"/>
</dbReference>
<dbReference type="Pfam" id="PF01433">
    <property type="entry name" value="Peptidase_M1"/>
    <property type="match status" value="1"/>
</dbReference>
<protein>
    <submittedName>
        <fullName evidence="4">Uncharacterized protein</fullName>
    </submittedName>
</protein>
<feature type="domain" description="ERAP1-like C-terminal" evidence="3">
    <location>
        <begin position="121"/>
        <end position="195"/>
    </location>
</feature>
<keyword evidence="5" id="KW-1185">Reference proteome</keyword>
<dbReference type="Gene3D" id="1.10.3480.20">
    <property type="match status" value="1"/>
</dbReference>
<evidence type="ECO:0000259" key="3">
    <source>
        <dbReference type="Pfam" id="PF11838"/>
    </source>
</evidence>
<comment type="similarity">
    <text evidence="1">Belongs to the peptidase M1 family.</text>
</comment>
<name>A0ABV0R103_9TELE</name>
<dbReference type="InterPro" id="IPR027268">
    <property type="entry name" value="Peptidase_M4/M1_CTD_sf"/>
</dbReference>
<dbReference type="InterPro" id="IPR014782">
    <property type="entry name" value="Peptidase_M1_dom"/>
</dbReference>
<dbReference type="SUPFAM" id="SSF55486">
    <property type="entry name" value="Metalloproteases ('zincins'), catalytic domain"/>
    <property type="match status" value="1"/>
</dbReference>
<dbReference type="EMBL" id="JAHRIN010027743">
    <property type="protein sequence ID" value="MEQ2201413.1"/>
    <property type="molecule type" value="Genomic_DNA"/>
</dbReference>
<dbReference type="Proteomes" id="UP001434883">
    <property type="component" value="Unassembled WGS sequence"/>
</dbReference>
<comment type="caution">
    <text evidence="4">The sequence shown here is derived from an EMBL/GenBank/DDBJ whole genome shotgun (WGS) entry which is preliminary data.</text>
</comment>
<dbReference type="Pfam" id="PF11838">
    <property type="entry name" value="ERAP1_C"/>
    <property type="match status" value="1"/>
</dbReference>
<evidence type="ECO:0000256" key="1">
    <source>
        <dbReference type="ARBA" id="ARBA00010136"/>
    </source>
</evidence>